<name>Q4TJE6_TETNG</name>
<protein>
    <submittedName>
        <fullName evidence="2">(spotted green pufferfish) hypothetical protein</fullName>
    </submittedName>
</protein>
<proteinExistence type="predicted"/>
<evidence type="ECO:0000313" key="2">
    <source>
        <dbReference type="EMBL" id="CAF86986.1"/>
    </source>
</evidence>
<reference evidence="2" key="2">
    <citation type="submission" date="2004-02" db="EMBL/GenBank/DDBJ databases">
        <authorList>
            <consortium name="Genoscope"/>
            <consortium name="Whitehead Institute Centre for Genome Research"/>
        </authorList>
    </citation>
    <scope>NUCLEOTIDE SEQUENCE</scope>
</reference>
<organism evidence="2">
    <name type="scientific">Tetraodon nigroviridis</name>
    <name type="common">Spotted green pufferfish</name>
    <name type="synonym">Chelonodon nigroviridis</name>
    <dbReference type="NCBI Taxonomy" id="99883"/>
    <lineage>
        <taxon>Eukaryota</taxon>
        <taxon>Metazoa</taxon>
        <taxon>Chordata</taxon>
        <taxon>Craniata</taxon>
        <taxon>Vertebrata</taxon>
        <taxon>Euteleostomi</taxon>
        <taxon>Actinopterygii</taxon>
        <taxon>Neopterygii</taxon>
        <taxon>Teleostei</taxon>
        <taxon>Neoteleostei</taxon>
        <taxon>Acanthomorphata</taxon>
        <taxon>Eupercaria</taxon>
        <taxon>Tetraodontiformes</taxon>
        <taxon>Tetradontoidea</taxon>
        <taxon>Tetraodontidae</taxon>
        <taxon>Tetraodon</taxon>
    </lineage>
</organism>
<feature type="region of interest" description="Disordered" evidence="1">
    <location>
        <begin position="1"/>
        <end position="52"/>
    </location>
</feature>
<accession>Q4TJE6</accession>
<dbReference type="EMBL" id="CAAE01000027">
    <property type="protein sequence ID" value="CAF86986.1"/>
    <property type="molecule type" value="Genomic_DNA"/>
</dbReference>
<feature type="compositionally biased region" description="Basic and acidic residues" evidence="1">
    <location>
        <begin position="18"/>
        <end position="33"/>
    </location>
</feature>
<comment type="caution">
    <text evidence="2">The sequence shown here is derived from an EMBL/GenBank/DDBJ whole genome shotgun (WGS) entry which is preliminary data.</text>
</comment>
<reference evidence="2" key="1">
    <citation type="journal article" date="2004" name="Nature">
        <title>Genome duplication in the teleost fish Tetraodon nigroviridis reveals the early vertebrate proto-karyotype.</title>
        <authorList>
            <person name="Jaillon O."/>
            <person name="Aury J.-M."/>
            <person name="Brunet F."/>
            <person name="Petit J.-L."/>
            <person name="Stange-Thomann N."/>
            <person name="Mauceli E."/>
            <person name="Bouneau L."/>
            <person name="Fischer C."/>
            <person name="Ozouf-Costaz C."/>
            <person name="Bernot A."/>
            <person name="Nicaud S."/>
            <person name="Jaffe D."/>
            <person name="Fisher S."/>
            <person name="Lutfalla G."/>
            <person name="Dossat C."/>
            <person name="Segurens B."/>
            <person name="Dasilva C."/>
            <person name="Salanoubat M."/>
            <person name="Levy M."/>
            <person name="Boudet N."/>
            <person name="Castellano S."/>
            <person name="Anthouard V."/>
            <person name="Jubin C."/>
            <person name="Castelli V."/>
            <person name="Katinka M."/>
            <person name="Vacherie B."/>
            <person name="Biemont C."/>
            <person name="Skalli Z."/>
            <person name="Cattolico L."/>
            <person name="Poulain J."/>
            <person name="De Berardinis V."/>
            <person name="Cruaud C."/>
            <person name="Duprat S."/>
            <person name="Brottier P."/>
            <person name="Coutanceau J.-P."/>
            <person name="Gouzy J."/>
            <person name="Parra G."/>
            <person name="Lardier G."/>
            <person name="Chapple C."/>
            <person name="McKernan K.J."/>
            <person name="McEwan P."/>
            <person name="Bosak S."/>
            <person name="Kellis M."/>
            <person name="Volff J.-N."/>
            <person name="Guigo R."/>
            <person name="Zody M.C."/>
            <person name="Mesirov J."/>
            <person name="Lindblad-Toh K."/>
            <person name="Birren B."/>
            <person name="Nusbaum C."/>
            <person name="Kahn D."/>
            <person name="Robinson-Rechavi M."/>
            <person name="Laudet V."/>
            <person name="Schachter V."/>
            <person name="Quetier F."/>
            <person name="Saurin W."/>
            <person name="Scarpelli C."/>
            <person name="Wincker P."/>
            <person name="Lander E.S."/>
            <person name="Weissenbach J."/>
            <person name="Roest Crollius H."/>
        </authorList>
    </citation>
    <scope>NUCLEOTIDE SEQUENCE [LARGE SCALE GENOMIC DNA]</scope>
</reference>
<dbReference type="KEGG" id="tng:GSTEN00000010G001"/>
<gene>
    <name evidence="2" type="ORF">GSTENG00000010001</name>
</gene>
<sequence length="52" mass="5712">MEEEDRAECPVSSCVSLKSDRSKDEPIDFRDEAGPSNPGFTSSRTSSDICSR</sequence>
<evidence type="ECO:0000256" key="1">
    <source>
        <dbReference type="SAM" id="MobiDB-lite"/>
    </source>
</evidence>
<dbReference type="OrthoDB" id="8951038at2759"/>
<feature type="compositionally biased region" description="Polar residues" evidence="1">
    <location>
        <begin position="38"/>
        <end position="52"/>
    </location>
</feature>
<dbReference type="AlphaFoldDB" id="Q4TJE6"/>